<protein>
    <recommendedName>
        <fullName evidence="3">Ethanolamine utilization protein</fullName>
    </recommendedName>
</protein>
<dbReference type="OrthoDB" id="2181538at2"/>
<dbReference type="RefSeq" id="WP_069698860.1">
    <property type="nucleotide sequence ID" value="NZ_JAGGMA010000014.1"/>
</dbReference>
<evidence type="ECO:0000313" key="1">
    <source>
        <dbReference type="EMBL" id="OEH82209.1"/>
    </source>
</evidence>
<dbReference type="EMBL" id="MIEK01000026">
    <property type="protein sequence ID" value="OEH82209.1"/>
    <property type="molecule type" value="Genomic_DNA"/>
</dbReference>
<evidence type="ECO:0000313" key="2">
    <source>
        <dbReference type="Proteomes" id="UP000095256"/>
    </source>
</evidence>
<accession>A0A1E5KX22</accession>
<dbReference type="PIRSF" id="PIRSF034981">
    <property type="entry name" value="Eut_put"/>
    <property type="match status" value="1"/>
</dbReference>
<dbReference type="STRING" id="762845.BCR26_14155"/>
<dbReference type="AlphaFoldDB" id="A0A1E5KX22"/>
<keyword evidence="2" id="KW-1185">Reference proteome</keyword>
<sequence>MKTVDFDRLVEKITDKVMERLAIMEPNHKIKVLGNNQELISSDFFIGFQKMQQASSSSAVIITELSFENLVNCMQFQPVNDFEKEIIESIKAGKELLVIKEGRTYLSLLTSGKYALKQKIQELEYEFYRYGGKFISLSELKQPAFASHNSLENKTFTHKKYLTVKDILENKLDAQATIEISKETVLTDYAKEYVREKEIKIIQANEK</sequence>
<gene>
    <name evidence="1" type="ORF">BCR26_14155</name>
</gene>
<dbReference type="Proteomes" id="UP000095256">
    <property type="component" value="Unassembled WGS sequence"/>
</dbReference>
<reference evidence="1 2" key="1">
    <citation type="submission" date="2016-09" db="EMBL/GenBank/DDBJ databases">
        <authorList>
            <person name="Capua I."/>
            <person name="De Benedictis P."/>
            <person name="Joannis T."/>
            <person name="Lombin L.H."/>
            <person name="Cattoli G."/>
        </authorList>
    </citation>
    <scope>NUCLEOTIDE SEQUENCE [LARGE SCALE GENOMIC DNA]</scope>
    <source>
        <strain evidence="1 2">LMG 25899</strain>
    </source>
</reference>
<evidence type="ECO:0008006" key="3">
    <source>
        <dbReference type="Google" id="ProtNLM"/>
    </source>
</evidence>
<comment type="caution">
    <text evidence="1">The sequence shown here is derived from an EMBL/GenBank/DDBJ whole genome shotgun (WGS) entry which is preliminary data.</text>
</comment>
<proteinExistence type="predicted"/>
<dbReference type="InterPro" id="IPR013372">
    <property type="entry name" value="Eut_put"/>
</dbReference>
<organism evidence="1 2">
    <name type="scientific">Enterococcus rivorum</name>
    <dbReference type="NCBI Taxonomy" id="762845"/>
    <lineage>
        <taxon>Bacteria</taxon>
        <taxon>Bacillati</taxon>
        <taxon>Bacillota</taxon>
        <taxon>Bacilli</taxon>
        <taxon>Lactobacillales</taxon>
        <taxon>Enterococcaceae</taxon>
        <taxon>Enterococcus</taxon>
    </lineage>
</organism>
<name>A0A1E5KX22_9ENTE</name>